<dbReference type="Proteomes" id="UP000092484">
    <property type="component" value="Unassembled WGS sequence"/>
</dbReference>
<feature type="signal peptide" evidence="2">
    <location>
        <begin position="1"/>
        <end position="36"/>
    </location>
</feature>
<accession>A0A1A7BFU9</accession>
<evidence type="ECO:0000256" key="2">
    <source>
        <dbReference type="SAM" id="SignalP"/>
    </source>
</evidence>
<sequence length="178" mass="19111">MQGCEGHIKPAWNGWLLLAAAISGLAAASNPPMAMAQGETAAPPPDFECAVRYVVGGQLAPQDRVGAMERANLSAQAHQQANPSETQAAISERINAEVTRRLKGFEALIAEGTRISEAWRDAADYPDADARRADLEQRRQEWQGRERAAGQQVAAGIAACEAKYGRTPPPEQPRAQGR</sequence>
<proteinExistence type="predicted"/>
<keyword evidence="4" id="KW-1185">Reference proteome</keyword>
<name>A0A1A7BFU9_9SPHN</name>
<dbReference type="AlphaFoldDB" id="A0A1A7BFU9"/>
<gene>
    <name evidence="3" type="ORF">I603_2661</name>
</gene>
<protein>
    <submittedName>
        <fullName evidence="3">Uncharacterized protein</fullName>
    </submittedName>
</protein>
<keyword evidence="2" id="KW-0732">Signal</keyword>
<evidence type="ECO:0000256" key="1">
    <source>
        <dbReference type="SAM" id="MobiDB-lite"/>
    </source>
</evidence>
<dbReference type="STRING" id="1300349.I603_2661"/>
<evidence type="ECO:0000313" key="3">
    <source>
        <dbReference type="EMBL" id="OBV10100.1"/>
    </source>
</evidence>
<feature type="region of interest" description="Disordered" evidence="1">
    <location>
        <begin position="159"/>
        <end position="178"/>
    </location>
</feature>
<comment type="caution">
    <text evidence="3">The sequence shown here is derived from an EMBL/GenBank/DDBJ whole genome shotgun (WGS) entry which is preliminary data.</text>
</comment>
<dbReference type="RefSeq" id="WP_158093662.1">
    <property type="nucleotide sequence ID" value="NZ_LZYB01000008.1"/>
</dbReference>
<evidence type="ECO:0000313" key="4">
    <source>
        <dbReference type="Proteomes" id="UP000092484"/>
    </source>
</evidence>
<dbReference type="EMBL" id="LZYB01000008">
    <property type="protein sequence ID" value="OBV10100.1"/>
    <property type="molecule type" value="Genomic_DNA"/>
</dbReference>
<feature type="chain" id="PRO_5008354927" evidence="2">
    <location>
        <begin position="37"/>
        <end position="178"/>
    </location>
</feature>
<reference evidence="3 4" key="1">
    <citation type="submission" date="2016-06" db="EMBL/GenBank/DDBJ databases">
        <title>Genome sequence of Porphyrobacter dokdonensis DSW-74.</title>
        <authorList>
            <person name="Kim J.F."/>
            <person name="Song J.Y."/>
        </authorList>
    </citation>
    <scope>NUCLEOTIDE SEQUENCE [LARGE SCALE GENOMIC DNA]</scope>
    <source>
        <strain evidence="3 4">DSW-74</strain>
    </source>
</reference>
<organism evidence="3 4">
    <name type="scientific">Erythrobacter dokdonensis DSW-74</name>
    <dbReference type="NCBI Taxonomy" id="1300349"/>
    <lineage>
        <taxon>Bacteria</taxon>
        <taxon>Pseudomonadati</taxon>
        <taxon>Pseudomonadota</taxon>
        <taxon>Alphaproteobacteria</taxon>
        <taxon>Sphingomonadales</taxon>
        <taxon>Erythrobacteraceae</taxon>
        <taxon>Erythrobacter/Porphyrobacter group</taxon>
        <taxon>Erythrobacter</taxon>
    </lineage>
</organism>